<gene>
    <name evidence="15" type="ORF">SAMN05216233_107156</name>
</gene>
<dbReference type="InterPro" id="IPR033479">
    <property type="entry name" value="dCache_1"/>
</dbReference>
<evidence type="ECO:0000256" key="6">
    <source>
        <dbReference type="ARBA" id="ARBA00022989"/>
    </source>
</evidence>
<feature type="domain" description="HAMP" evidence="14">
    <location>
        <begin position="323"/>
        <end position="377"/>
    </location>
</feature>
<evidence type="ECO:0000256" key="3">
    <source>
        <dbReference type="ARBA" id="ARBA00022500"/>
    </source>
</evidence>
<dbReference type="InterPro" id="IPR004090">
    <property type="entry name" value="Chemotax_Me-accpt_rcpt"/>
</dbReference>
<dbReference type="SUPFAM" id="SSF58104">
    <property type="entry name" value="Methyl-accepting chemotaxis protein (MCP) signaling domain"/>
    <property type="match status" value="1"/>
</dbReference>
<keyword evidence="2" id="KW-1003">Cell membrane</keyword>
<feature type="transmembrane region" description="Helical" evidence="11">
    <location>
        <begin position="9"/>
        <end position="30"/>
    </location>
</feature>
<dbReference type="PROSITE" id="PS50885">
    <property type="entry name" value="HAMP"/>
    <property type="match status" value="1"/>
</dbReference>
<evidence type="ECO:0000313" key="15">
    <source>
        <dbReference type="EMBL" id="SCY34513.1"/>
    </source>
</evidence>
<dbReference type="PANTHER" id="PTHR32089:SF112">
    <property type="entry name" value="LYSOZYME-LIKE PROTEIN-RELATED"/>
    <property type="match status" value="1"/>
</dbReference>
<dbReference type="Gene3D" id="3.30.450.20">
    <property type="entry name" value="PAS domain"/>
    <property type="match status" value="1"/>
</dbReference>
<dbReference type="PANTHER" id="PTHR32089">
    <property type="entry name" value="METHYL-ACCEPTING CHEMOTAXIS PROTEIN MCPB"/>
    <property type="match status" value="1"/>
</dbReference>
<dbReference type="GO" id="GO:0004888">
    <property type="term" value="F:transmembrane signaling receptor activity"/>
    <property type="evidence" value="ECO:0007669"/>
    <property type="project" value="InterPro"/>
</dbReference>
<evidence type="ECO:0000256" key="10">
    <source>
        <dbReference type="PROSITE-ProRule" id="PRU00284"/>
    </source>
</evidence>
<dbReference type="STRING" id="419481.SAMN05216233_107156"/>
<evidence type="ECO:0000256" key="9">
    <source>
        <dbReference type="ARBA" id="ARBA00029447"/>
    </source>
</evidence>
<dbReference type="Gene3D" id="1.10.287.950">
    <property type="entry name" value="Methyl-accepting chemotaxis protein"/>
    <property type="match status" value="1"/>
</dbReference>
<dbReference type="EMBL" id="FMUX01000007">
    <property type="protein sequence ID" value="SCY34513.1"/>
    <property type="molecule type" value="Genomic_DNA"/>
</dbReference>
<dbReference type="PROSITE" id="PS50111">
    <property type="entry name" value="CHEMOTAXIS_TRANSDUC_2"/>
    <property type="match status" value="1"/>
</dbReference>
<evidence type="ECO:0000256" key="2">
    <source>
        <dbReference type="ARBA" id="ARBA00022475"/>
    </source>
</evidence>
<dbReference type="PRINTS" id="PR00260">
    <property type="entry name" value="CHEMTRNSDUCR"/>
</dbReference>
<keyword evidence="16" id="KW-1185">Reference proteome</keyword>
<dbReference type="Proteomes" id="UP000198870">
    <property type="component" value="Unassembled WGS sequence"/>
</dbReference>
<proteinExistence type="inferred from homology"/>
<dbReference type="SMART" id="SM00304">
    <property type="entry name" value="HAMP"/>
    <property type="match status" value="1"/>
</dbReference>
<comment type="subcellular location">
    <subcellularLocation>
        <location evidence="1">Cell inner membrane</location>
        <topology evidence="1">Multi-pass membrane protein</topology>
    </subcellularLocation>
</comment>
<evidence type="ECO:0000259" key="13">
    <source>
        <dbReference type="PROSITE" id="PS50192"/>
    </source>
</evidence>
<feature type="transmembrane region" description="Helical" evidence="11">
    <location>
        <begin position="303"/>
        <end position="322"/>
    </location>
</feature>
<dbReference type="SMART" id="SM00283">
    <property type="entry name" value="MA"/>
    <property type="match status" value="1"/>
</dbReference>
<reference evidence="15 16" key="1">
    <citation type="submission" date="2016-10" db="EMBL/GenBank/DDBJ databases">
        <authorList>
            <person name="de Groot N.N."/>
        </authorList>
    </citation>
    <scope>NUCLEOTIDE SEQUENCE [LARGE SCALE GENOMIC DNA]</scope>
    <source>
        <strain evidence="15 16">AA1</strain>
    </source>
</reference>
<dbReference type="Pfam" id="PF00672">
    <property type="entry name" value="HAMP"/>
    <property type="match status" value="1"/>
</dbReference>
<dbReference type="GO" id="GO:0006935">
    <property type="term" value="P:chemotaxis"/>
    <property type="evidence" value="ECO:0007669"/>
    <property type="project" value="UniProtKB-KW"/>
</dbReference>
<dbReference type="AlphaFoldDB" id="A0A1G5F5K4"/>
<keyword evidence="7 11" id="KW-0472">Membrane</keyword>
<name>A0A1G5F5K4_9BACT</name>
<evidence type="ECO:0000259" key="14">
    <source>
        <dbReference type="PROSITE" id="PS50885"/>
    </source>
</evidence>
<sequence length="668" mass="70680">MRVTIKGKIITACVLMLAVSIVSICMITGARLEENSLALFVQDSNDELRLVDEAIALFVDGVAANAAMLSKDPRLLKDDNSLTLYRHTTGPTRMTPLENGGLEADIFRYFKAMLGTHPAYGSLAFGARYGGYVQCPARERKPGYDPTTRGWYRSALADTDKVAMTDLYRATDGDAYLSLVKAVTGPKGDVLGVVAANIRLSGLTAMIGGVSFGESGYVVVADETNTVLANPKHPEMNFTQLAGSGVSLYEKIAATASGHLRADGHGGGYDLNVYTSPETGWKLIGIIEHDEILSHGRGMIHTLAAVGAVLFAVSACIAFFLAESMVRPVKRVTDGLKEIAEGEGDLAMRLEVRGRDEIAELSGWFNVLMDKIHAVITDTASNAHAVGSASGDLLGISRKMASGAEQTAQKAHRITTASVGSMESMDTIAEAMEETSASMAMIAAATEQMTATVNEIAHYSEISREISEKAVANAGNASDKMGRLGQAAGEIGHVTEAITEISEQTNLLALNATIEAARAGEAGKGFAVVAGEIKDLSKQTEGATNEIRGKITGIQEGTRAALSEIGDVSKTIHEVNDITLTIATAIEEQSAATRDISGNVTQASERFQRVNASMAQVLAVVREITADIGHVDDSVDEMKQNSSEVNLSADALAGLSETLSEVVDRFKL</sequence>
<evidence type="ECO:0000256" key="7">
    <source>
        <dbReference type="ARBA" id="ARBA00023136"/>
    </source>
</evidence>
<dbReference type="CDD" id="cd18773">
    <property type="entry name" value="PDC1_HK_sensor"/>
    <property type="match status" value="1"/>
</dbReference>
<keyword evidence="8 10" id="KW-0807">Transducer</keyword>
<dbReference type="CDD" id="cd06225">
    <property type="entry name" value="HAMP"/>
    <property type="match status" value="1"/>
</dbReference>
<accession>A0A1G5F5K4</accession>
<keyword evidence="5 11" id="KW-0812">Transmembrane</keyword>
<keyword evidence="6 11" id="KW-1133">Transmembrane helix</keyword>
<keyword evidence="4" id="KW-0997">Cell inner membrane</keyword>
<feature type="domain" description="T-SNARE coiled-coil homology" evidence="13">
    <location>
        <begin position="555"/>
        <end position="617"/>
    </location>
</feature>
<keyword evidence="3" id="KW-0145">Chemotaxis</keyword>
<evidence type="ECO:0000256" key="11">
    <source>
        <dbReference type="SAM" id="Phobius"/>
    </source>
</evidence>
<dbReference type="CDD" id="cd12912">
    <property type="entry name" value="PDC2_MCP_like"/>
    <property type="match status" value="1"/>
</dbReference>
<protein>
    <submittedName>
        <fullName evidence="15">Methyl-accepting chemotaxis protein</fullName>
    </submittedName>
</protein>
<evidence type="ECO:0000313" key="16">
    <source>
        <dbReference type="Proteomes" id="UP000198870"/>
    </source>
</evidence>
<dbReference type="OrthoDB" id="5428110at2"/>
<dbReference type="InterPro" id="IPR000727">
    <property type="entry name" value="T_SNARE_dom"/>
</dbReference>
<dbReference type="GO" id="GO:0005886">
    <property type="term" value="C:plasma membrane"/>
    <property type="evidence" value="ECO:0007669"/>
    <property type="project" value="UniProtKB-SubCell"/>
</dbReference>
<comment type="similarity">
    <text evidence="9">Belongs to the methyl-accepting chemotaxis (MCP) protein family.</text>
</comment>
<dbReference type="Pfam" id="PF02743">
    <property type="entry name" value="dCache_1"/>
    <property type="match status" value="1"/>
</dbReference>
<evidence type="ECO:0000256" key="5">
    <source>
        <dbReference type="ARBA" id="ARBA00022692"/>
    </source>
</evidence>
<dbReference type="GO" id="GO:0007165">
    <property type="term" value="P:signal transduction"/>
    <property type="evidence" value="ECO:0007669"/>
    <property type="project" value="UniProtKB-KW"/>
</dbReference>
<evidence type="ECO:0000256" key="1">
    <source>
        <dbReference type="ARBA" id="ARBA00004429"/>
    </source>
</evidence>
<dbReference type="InterPro" id="IPR003660">
    <property type="entry name" value="HAMP_dom"/>
</dbReference>
<evidence type="ECO:0000259" key="12">
    <source>
        <dbReference type="PROSITE" id="PS50111"/>
    </source>
</evidence>
<dbReference type="PROSITE" id="PS50192">
    <property type="entry name" value="T_SNARE"/>
    <property type="match status" value="1"/>
</dbReference>
<organism evidence="15 16">
    <name type="scientific">Desulfoluna spongiiphila</name>
    <dbReference type="NCBI Taxonomy" id="419481"/>
    <lineage>
        <taxon>Bacteria</taxon>
        <taxon>Pseudomonadati</taxon>
        <taxon>Thermodesulfobacteriota</taxon>
        <taxon>Desulfobacteria</taxon>
        <taxon>Desulfobacterales</taxon>
        <taxon>Desulfolunaceae</taxon>
        <taxon>Desulfoluna</taxon>
    </lineage>
</organism>
<dbReference type="InterPro" id="IPR004089">
    <property type="entry name" value="MCPsignal_dom"/>
</dbReference>
<dbReference type="Pfam" id="PF00015">
    <property type="entry name" value="MCPsignal"/>
    <property type="match status" value="1"/>
</dbReference>
<evidence type="ECO:0000256" key="8">
    <source>
        <dbReference type="ARBA" id="ARBA00023224"/>
    </source>
</evidence>
<feature type="domain" description="Methyl-accepting transducer" evidence="12">
    <location>
        <begin position="396"/>
        <end position="632"/>
    </location>
</feature>
<evidence type="ECO:0000256" key="4">
    <source>
        <dbReference type="ARBA" id="ARBA00022519"/>
    </source>
</evidence>